<proteinExistence type="predicted"/>
<dbReference type="AlphaFoldDB" id="A0A520XCD8"/>
<dbReference type="EMBL" id="SHMQ01000014">
    <property type="protein sequence ID" value="RZV38816.1"/>
    <property type="molecule type" value="Genomic_DNA"/>
</dbReference>
<organism evidence="2 3">
    <name type="scientific">Candidatus Acidulodesulfobacterium acidiphilum</name>
    <dbReference type="NCBI Taxonomy" id="2597224"/>
    <lineage>
        <taxon>Bacteria</taxon>
        <taxon>Deltaproteobacteria</taxon>
        <taxon>Candidatus Acidulodesulfobacterales</taxon>
        <taxon>Candidatus Acidulodesulfobacterium</taxon>
    </lineage>
</organism>
<accession>A0A520XCD8</accession>
<evidence type="ECO:0000313" key="3">
    <source>
        <dbReference type="Proteomes" id="UP000322454"/>
    </source>
</evidence>
<sequence>MGKKRKVKKVVLDTNVILSALLFKGKLSKIVELWENGSFIPLISKEIFKELQRTLEYPKFHLTKNETFLVINDYILPYFEVVDVAEPLNNVCRDEDDDKFLSCAISGDSDLIVSGDMDLLSLKSYKDVKIITPSEFLSICKI</sequence>
<dbReference type="InterPro" id="IPR029060">
    <property type="entry name" value="PIN-like_dom_sf"/>
</dbReference>
<reference evidence="2 3" key="1">
    <citation type="submission" date="2019-01" db="EMBL/GenBank/DDBJ databases">
        <title>Insights into ecological role of a new deltaproteobacterial order Candidatus Sinidesulfobacterales (Sva0485) by metagenomics and metatranscriptomics.</title>
        <authorList>
            <person name="Tan S."/>
            <person name="Liu J."/>
            <person name="Fang Y."/>
            <person name="Hedlund B."/>
            <person name="Lian Z.-H."/>
            <person name="Huang L.-Y."/>
            <person name="Li J.-T."/>
            <person name="Huang L.-N."/>
            <person name="Li W.-J."/>
            <person name="Jiang H.-C."/>
            <person name="Dong H.-L."/>
            <person name="Shu W.-S."/>
        </authorList>
    </citation>
    <scope>NUCLEOTIDE SEQUENCE [LARGE SCALE GENOMIC DNA]</scope>
    <source>
        <strain evidence="2">AP4</strain>
    </source>
</reference>
<dbReference type="PANTHER" id="PTHR34610">
    <property type="entry name" value="SSL7007 PROTEIN"/>
    <property type="match status" value="1"/>
</dbReference>
<dbReference type="InterPro" id="IPR002850">
    <property type="entry name" value="PIN_toxin-like"/>
</dbReference>
<comment type="caution">
    <text evidence="2">The sequence shown here is derived from an EMBL/GenBank/DDBJ whole genome shotgun (WGS) entry which is preliminary data.</text>
</comment>
<dbReference type="InterPro" id="IPR002716">
    <property type="entry name" value="PIN_dom"/>
</dbReference>
<protein>
    <submittedName>
        <fullName evidence="2">Toxin-antitoxin system toxin component, PIN family</fullName>
    </submittedName>
</protein>
<evidence type="ECO:0000259" key="1">
    <source>
        <dbReference type="SMART" id="SM00670"/>
    </source>
</evidence>
<dbReference type="Gene3D" id="3.40.50.1010">
    <property type="entry name" value="5'-nuclease"/>
    <property type="match status" value="1"/>
</dbReference>
<name>A0A520XCD8_9DELT</name>
<gene>
    <name evidence="2" type="ORF">EVJ48_05970</name>
</gene>
<evidence type="ECO:0000313" key="2">
    <source>
        <dbReference type="EMBL" id="RZV38816.1"/>
    </source>
</evidence>
<dbReference type="NCBIfam" id="TIGR00305">
    <property type="entry name" value="putative toxin-antitoxin system toxin component, PIN family"/>
    <property type="match status" value="1"/>
</dbReference>
<dbReference type="SUPFAM" id="SSF88723">
    <property type="entry name" value="PIN domain-like"/>
    <property type="match status" value="1"/>
</dbReference>
<dbReference type="SMART" id="SM00670">
    <property type="entry name" value="PINc"/>
    <property type="match status" value="1"/>
</dbReference>
<dbReference type="Proteomes" id="UP000322454">
    <property type="component" value="Unassembled WGS sequence"/>
</dbReference>
<feature type="domain" description="PIN" evidence="1">
    <location>
        <begin position="8"/>
        <end position="121"/>
    </location>
</feature>
<dbReference type="PANTHER" id="PTHR34610:SF4">
    <property type="entry name" value="SLL8027 PROTEIN"/>
    <property type="match status" value="1"/>
</dbReference>
<dbReference type="Pfam" id="PF13470">
    <property type="entry name" value="PIN_3"/>
    <property type="match status" value="1"/>
</dbReference>